<evidence type="ECO:0000256" key="1">
    <source>
        <dbReference type="SAM" id="MobiDB-lite"/>
    </source>
</evidence>
<dbReference type="AlphaFoldDB" id="A0A0A9CWC0"/>
<protein>
    <submittedName>
        <fullName evidence="2">Fea2</fullName>
    </submittedName>
</protein>
<reference evidence="2" key="1">
    <citation type="submission" date="2014-09" db="EMBL/GenBank/DDBJ databases">
        <authorList>
            <person name="Magalhaes I.L.F."/>
            <person name="Oliveira U."/>
            <person name="Santos F.R."/>
            <person name="Vidigal T.H.D.A."/>
            <person name="Brescovit A.D."/>
            <person name="Santos A.J."/>
        </authorList>
    </citation>
    <scope>NUCLEOTIDE SEQUENCE</scope>
    <source>
        <tissue evidence="2">Shoot tissue taken approximately 20 cm above the soil surface</tissue>
    </source>
</reference>
<name>A0A0A9CWC0_ARUDO</name>
<feature type="region of interest" description="Disordered" evidence="1">
    <location>
        <begin position="1"/>
        <end position="59"/>
    </location>
</feature>
<organism evidence="2">
    <name type="scientific">Arundo donax</name>
    <name type="common">Giant reed</name>
    <name type="synonym">Donax arundinaceus</name>
    <dbReference type="NCBI Taxonomy" id="35708"/>
    <lineage>
        <taxon>Eukaryota</taxon>
        <taxon>Viridiplantae</taxon>
        <taxon>Streptophyta</taxon>
        <taxon>Embryophyta</taxon>
        <taxon>Tracheophyta</taxon>
        <taxon>Spermatophyta</taxon>
        <taxon>Magnoliopsida</taxon>
        <taxon>Liliopsida</taxon>
        <taxon>Poales</taxon>
        <taxon>Poaceae</taxon>
        <taxon>PACMAD clade</taxon>
        <taxon>Arundinoideae</taxon>
        <taxon>Arundineae</taxon>
        <taxon>Arundo</taxon>
    </lineage>
</organism>
<dbReference type="EMBL" id="GBRH01219167">
    <property type="protein sequence ID" value="JAD78728.1"/>
    <property type="molecule type" value="Transcribed_RNA"/>
</dbReference>
<proteinExistence type="predicted"/>
<sequence>MWLFDKSRTLRLSSASSSGRSAPESLFPPSRRYRSWKQPASPAGTGPDNRLFDKSSTCK</sequence>
<reference evidence="2" key="2">
    <citation type="journal article" date="2015" name="Data Brief">
        <title>Shoot transcriptome of the giant reed, Arundo donax.</title>
        <authorList>
            <person name="Barrero R.A."/>
            <person name="Guerrero F.D."/>
            <person name="Moolhuijzen P."/>
            <person name="Goolsby J.A."/>
            <person name="Tidwell J."/>
            <person name="Bellgard S.E."/>
            <person name="Bellgard M.I."/>
        </authorList>
    </citation>
    <scope>NUCLEOTIDE SEQUENCE</scope>
    <source>
        <tissue evidence="2">Shoot tissue taken approximately 20 cm above the soil surface</tissue>
    </source>
</reference>
<accession>A0A0A9CWC0</accession>
<evidence type="ECO:0000313" key="2">
    <source>
        <dbReference type="EMBL" id="JAD78728.1"/>
    </source>
</evidence>
<feature type="compositionally biased region" description="Low complexity" evidence="1">
    <location>
        <begin position="10"/>
        <end position="25"/>
    </location>
</feature>